<evidence type="ECO:0000256" key="3">
    <source>
        <dbReference type="ARBA" id="ARBA00022741"/>
    </source>
</evidence>
<comment type="caution">
    <text evidence="6">The sequence shown here is derived from an EMBL/GenBank/DDBJ whole genome shotgun (WGS) entry which is preliminary data.</text>
</comment>
<keyword evidence="2" id="KW-0808">Transferase</keyword>
<evidence type="ECO:0000256" key="2">
    <source>
        <dbReference type="ARBA" id="ARBA00022679"/>
    </source>
</evidence>
<evidence type="ECO:0000256" key="4">
    <source>
        <dbReference type="ARBA" id="ARBA00022777"/>
    </source>
</evidence>
<evidence type="ECO:0000256" key="5">
    <source>
        <dbReference type="ARBA" id="ARBA00022840"/>
    </source>
</evidence>
<gene>
    <name evidence="6" type="ORF">PVL29_009506</name>
</gene>
<evidence type="ECO:0000313" key="6">
    <source>
        <dbReference type="EMBL" id="KAJ9693582.1"/>
    </source>
</evidence>
<dbReference type="Gene3D" id="3.30.230.10">
    <property type="match status" value="1"/>
</dbReference>
<keyword evidence="7" id="KW-1185">Reference proteome</keyword>
<keyword evidence="4" id="KW-0418">Kinase</keyword>
<dbReference type="PANTHER" id="PTHR20861">
    <property type="entry name" value="HOMOSERINE/4-DIPHOSPHOCYTIDYL-2-C-METHYL-D-ERYTHRITOL KINASE"/>
    <property type="match status" value="1"/>
</dbReference>
<accession>A0AA38ZRT3</accession>
<dbReference type="AlphaFoldDB" id="A0AA38ZRT3"/>
<organism evidence="6 7">
    <name type="scientific">Vitis rotundifolia</name>
    <name type="common">Muscadine grape</name>
    <dbReference type="NCBI Taxonomy" id="103349"/>
    <lineage>
        <taxon>Eukaryota</taxon>
        <taxon>Viridiplantae</taxon>
        <taxon>Streptophyta</taxon>
        <taxon>Embryophyta</taxon>
        <taxon>Tracheophyta</taxon>
        <taxon>Spermatophyta</taxon>
        <taxon>Magnoliopsida</taxon>
        <taxon>eudicotyledons</taxon>
        <taxon>Gunneridae</taxon>
        <taxon>Pentapetalae</taxon>
        <taxon>rosids</taxon>
        <taxon>Vitales</taxon>
        <taxon>Vitaceae</taxon>
        <taxon>Viteae</taxon>
        <taxon>Vitis</taxon>
    </lineage>
</organism>
<keyword evidence="5" id="KW-0067">ATP-binding</keyword>
<name>A0AA38ZRT3_VITRO</name>
<proteinExistence type="predicted"/>
<keyword evidence="3" id="KW-0547">Nucleotide-binding</keyword>
<evidence type="ECO:0000256" key="1">
    <source>
        <dbReference type="ARBA" id="ARBA00022605"/>
    </source>
</evidence>
<protein>
    <recommendedName>
        <fullName evidence="8">Homoserine kinase</fullName>
    </recommendedName>
</protein>
<keyword evidence="1" id="KW-0028">Amino-acid biosynthesis</keyword>
<dbReference type="GO" id="GO:0008652">
    <property type="term" value="P:amino acid biosynthetic process"/>
    <property type="evidence" value="ECO:0007669"/>
    <property type="project" value="UniProtKB-KW"/>
</dbReference>
<dbReference type="InterPro" id="IPR014721">
    <property type="entry name" value="Ribsml_uS5_D2-typ_fold_subgr"/>
</dbReference>
<dbReference type="Proteomes" id="UP001168098">
    <property type="component" value="Unassembled WGS sequence"/>
</dbReference>
<dbReference type="GO" id="GO:0005524">
    <property type="term" value="F:ATP binding"/>
    <property type="evidence" value="ECO:0007669"/>
    <property type="project" value="UniProtKB-KW"/>
</dbReference>
<reference evidence="6 7" key="1">
    <citation type="journal article" date="2023" name="BMC Biotechnol.">
        <title>Vitis rotundifolia cv Carlos genome sequencing.</title>
        <authorList>
            <person name="Huff M."/>
            <person name="Hulse-Kemp A."/>
            <person name="Scheffler B."/>
            <person name="Youngblood R."/>
            <person name="Simpson S."/>
            <person name="Babiker E."/>
            <person name="Staton M."/>
        </authorList>
    </citation>
    <scope>NUCLEOTIDE SEQUENCE [LARGE SCALE GENOMIC DNA]</scope>
    <source>
        <tissue evidence="6">Leaf</tissue>
    </source>
</reference>
<dbReference type="PANTHER" id="PTHR20861:SF1">
    <property type="entry name" value="HOMOSERINE KINASE"/>
    <property type="match status" value="1"/>
</dbReference>
<evidence type="ECO:0000313" key="7">
    <source>
        <dbReference type="Proteomes" id="UP001168098"/>
    </source>
</evidence>
<sequence>MAICFQSPFKPTFISPSSSNPCRPNLPSLVLSPYPSPPSPTSVKSFAPATVANLGPGFDSLVAAIDGVGDFVSLRALELTPSLSRKCLGSDWWAVPFGGKGLPLGWGQVPVSSTRLLSGYHADNVAPAIMGRFVLIRSYDLLELIPLKFPSEKELFLFFFFFFFFFCKTRVALPSEIGMLNYSRAGALGKALSQDRIVESKRAPLIPVMGEVTSLSNPRLILITYDSNSNYNIQSLLGF</sequence>
<dbReference type="EMBL" id="JARBHA010000008">
    <property type="protein sequence ID" value="KAJ9693582.1"/>
    <property type="molecule type" value="Genomic_DNA"/>
</dbReference>
<evidence type="ECO:0008006" key="8">
    <source>
        <dbReference type="Google" id="ProtNLM"/>
    </source>
</evidence>
<dbReference type="GO" id="GO:0016301">
    <property type="term" value="F:kinase activity"/>
    <property type="evidence" value="ECO:0007669"/>
    <property type="project" value="UniProtKB-KW"/>
</dbReference>